<organism evidence="1 2">
    <name type="scientific">Oryza sativa subsp. japonica</name>
    <name type="common">Rice</name>
    <dbReference type="NCBI Taxonomy" id="39947"/>
    <lineage>
        <taxon>Eukaryota</taxon>
        <taxon>Viridiplantae</taxon>
        <taxon>Streptophyta</taxon>
        <taxon>Embryophyta</taxon>
        <taxon>Tracheophyta</taxon>
        <taxon>Spermatophyta</taxon>
        <taxon>Magnoliopsida</taxon>
        <taxon>Liliopsida</taxon>
        <taxon>Poales</taxon>
        <taxon>Poaceae</taxon>
        <taxon>BOP clade</taxon>
        <taxon>Oryzoideae</taxon>
        <taxon>Oryzeae</taxon>
        <taxon>Oryzinae</taxon>
        <taxon>Oryza</taxon>
        <taxon>Oryza sativa</taxon>
    </lineage>
</organism>
<dbReference type="EMBL" id="AP014961">
    <property type="protein sequence ID" value="BAS93387.1"/>
    <property type="molecule type" value="Genomic_DNA"/>
</dbReference>
<reference evidence="1 2" key="2">
    <citation type="journal article" date="2013" name="Plant Cell Physiol.">
        <title>Rice Annotation Project Database (RAP-DB): an integrative and interactive database for rice genomics.</title>
        <authorList>
            <person name="Sakai H."/>
            <person name="Lee S.S."/>
            <person name="Tanaka T."/>
            <person name="Numa H."/>
            <person name="Kim J."/>
            <person name="Kawahara Y."/>
            <person name="Wakimoto H."/>
            <person name="Yang C.C."/>
            <person name="Iwamoto M."/>
            <person name="Abe T."/>
            <person name="Yamada Y."/>
            <person name="Muto A."/>
            <person name="Inokuchi H."/>
            <person name="Ikemura T."/>
            <person name="Matsumoto T."/>
            <person name="Sasaki T."/>
            <person name="Itoh T."/>
        </authorList>
    </citation>
    <scope>NUCLEOTIDE SEQUENCE [LARGE SCALE GENOMIC DNA]</scope>
    <source>
        <strain evidence="2">cv. Nipponbare</strain>
    </source>
</reference>
<feature type="non-terminal residue" evidence="1">
    <location>
        <position position="1"/>
    </location>
</feature>
<proteinExistence type="predicted"/>
<gene>
    <name evidence="1" type="ordered locus">Os05g0325400</name>
    <name evidence="1" type="ORF">OSNPB_050325400</name>
</gene>
<dbReference type="ExpressionAtlas" id="A0A0P0WKR7">
    <property type="expression patterns" value="baseline and differential"/>
</dbReference>
<evidence type="ECO:0000313" key="1">
    <source>
        <dbReference type="EMBL" id="BAS93387.1"/>
    </source>
</evidence>
<protein>
    <submittedName>
        <fullName evidence="1">Os05g0325400 protein</fullName>
    </submittedName>
</protein>
<evidence type="ECO:0000313" key="2">
    <source>
        <dbReference type="Proteomes" id="UP000059680"/>
    </source>
</evidence>
<reference evidence="2" key="1">
    <citation type="journal article" date="2005" name="Nature">
        <title>The map-based sequence of the rice genome.</title>
        <authorList>
            <consortium name="International rice genome sequencing project (IRGSP)"/>
            <person name="Matsumoto T."/>
            <person name="Wu J."/>
            <person name="Kanamori H."/>
            <person name="Katayose Y."/>
            <person name="Fujisawa M."/>
            <person name="Namiki N."/>
            <person name="Mizuno H."/>
            <person name="Yamamoto K."/>
            <person name="Antonio B.A."/>
            <person name="Baba T."/>
            <person name="Sakata K."/>
            <person name="Nagamura Y."/>
            <person name="Aoki H."/>
            <person name="Arikawa K."/>
            <person name="Arita K."/>
            <person name="Bito T."/>
            <person name="Chiden Y."/>
            <person name="Fujitsuka N."/>
            <person name="Fukunaka R."/>
            <person name="Hamada M."/>
            <person name="Harada C."/>
            <person name="Hayashi A."/>
            <person name="Hijishita S."/>
            <person name="Honda M."/>
            <person name="Hosokawa S."/>
            <person name="Ichikawa Y."/>
            <person name="Idonuma A."/>
            <person name="Iijima M."/>
            <person name="Ikeda M."/>
            <person name="Ikeno M."/>
            <person name="Ito K."/>
            <person name="Ito S."/>
            <person name="Ito T."/>
            <person name="Ito Y."/>
            <person name="Ito Y."/>
            <person name="Iwabuchi A."/>
            <person name="Kamiya K."/>
            <person name="Karasawa W."/>
            <person name="Kurita K."/>
            <person name="Katagiri S."/>
            <person name="Kikuta A."/>
            <person name="Kobayashi H."/>
            <person name="Kobayashi N."/>
            <person name="Machita K."/>
            <person name="Maehara T."/>
            <person name="Masukawa M."/>
            <person name="Mizubayashi T."/>
            <person name="Mukai Y."/>
            <person name="Nagasaki H."/>
            <person name="Nagata Y."/>
            <person name="Naito S."/>
            <person name="Nakashima M."/>
            <person name="Nakama Y."/>
            <person name="Nakamichi Y."/>
            <person name="Nakamura M."/>
            <person name="Meguro A."/>
            <person name="Negishi M."/>
            <person name="Ohta I."/>
            <person name="Ohta T."/>
            <person name="Okamoto M."/>
            <person name="Ono N."/>
            <person name="Saji S."/>
            <person name="Sakaguchi M."/>
            <person name="Sakai K."/>
            <person name="Shibata M."/>
            <person name="Shimokawa T."/>
            <person name="Song J."/>
            <person name="Takazaki Y."/>
            <person name="Terasawa K."/>
            <person name="Tsugane M."/>
            <person name="Tsuji K."/>
            <person name="Ueda S."/>
            <person name="Waki K."/>
            <person name="Yamagata H."/>
            <person name="Yamamoto M."/>
            <person name="Yamamoto S."/>
            <person name="Yamane H."/>
            <person name="Yoshiki S."/>
            <person name="Yoshihara R."/>
            <person name="Yukawa K."/>
            <person name="Zhong H."/>
            <person name="Yano M."/>
            <person name="Yuan Q."/>
            <person name="Ouyang S."/>
            <person name="Liu J."/>
            <person name="Jones K.M."/>
            <person name="Gansberger K."/>
            <person name="Moffat K."/>
            <person name="Hill J."/>
            <person name="Bera J."/>
            <person name="Fadrosh D."/>
            <person name="Jin S."/>
            <person name="Johri S."/>
            <person name="Kim M."/>
            <person name="Overton L."/>
            <person name="Reardon M."/>
            <person name="Tsitrin T."/>
            <person name="Vuong H."/>
            <person name="Weaver B."/>
            <person name="Ciecko A."/>
            <person name="Tallon L."/>
            <person name="Jackson J."/>
            <person name="Pai G."/>
            <person name="Aken S.V."/>
            <person name="Utterback T."/>
            <person name="Reidmuller S."/>
            <person name="Feldblyum T."/>
            <person name="Hsiao J."/>
            <person name="Zismann V."/>
            <person name="Iobst S."/>
            <person name="de Vazeille A.R."/>
            <person name="Buell C.R."/>
            <person name="Ying K."/>
            <person name="Li Y."/>
            <person name="Lu T."/>
            <person name="Huang Y."/>
            <person name="Zhao Q."/>
            <person name="Feng Q."/>
            <person name="Zhang L."/>
            <person name="Zhu J."/>
            <person name="Weng Q."/>
            <person name="Mu J."/>
            <person name="Lu Y."/>
            <person name="Fan D."/>
            <person name="Liu Y."/>
            <person name="Guan J."/>
            <person name="Zhang Y."/>
            <person name="Yu S."/>
            <person name="Liu X."/>
            <person name="Zhang Y."/>
            <person name="Hong G."/>
            <person name="Han B."/>
            <person name="Choisne N."/>
            <person name="Demange N."/>
            <person name="Orjeda G."/>
            <person name="Samain S."/>
            <person name="Cattolico L."/>
            <person name="Pelletier E."/>
            <person name="Couloux A."/>
            <person name="Segurens B."/>
            <person name="Wincker P."/>
            <person name="D'Hont A."/>
            <person name="Scarpelli C."/>
            <person name="Weissenbach J."/>
            <person name="Salanoubat M."/>
            <person name="Quetier F."/>
            <person name="Yu Y."/>
            <person name="Kim H.R."/>
            <person name="Rambo T."/>
            <person name="Currie J."/>
            <person name="Collura K."/>
            <person name="Luo M."/>
            <person name="Yang T."/>
            <person name="Ammiraju J.S.S."/>
            <person name="Engler F."/>
            <person name="Soderlund C."/>
            <person name="Wing R.A."/>
            <person name="Palmer L.E."/>
            <person name="de la Bastide M."/>
            <person name="Spiegel L."/>
            <person name="Nascimento L."/>
            <person name="Zutavern T."/>
            <person name="O'Shaughnessy A."/>
            <person name="Dike S."/>
            <person name="Dedhia N."/>
            <person name="Preston R."/>
            <person name="Balija V."/>
            <person name="McCombie W.R."/>
            <person name="Chow T."/>
            <person name="Chen H."/>
            <person name="Chung M."/>
            <person name="Chen C."/>
            <person name="Shaw J."/>
            <person name="Wu H."/>
            <person name="Hsiao K."/>
            <person name="Chao Y."/>
            <person name="Chu M."/>
            <person name="Cheng C."/>
            <person name="Hour A."/>
            <person name="Lee P."/>
            <person name="Lin S."/>
            <person name="Lin Y."/>
            <person name="Liou J."/>
            <person name="Liu S."/>
            <person name="Hsing Y."/>
            <person name="Raghuvanshi S."/>
            <person name="Mohanty A."/>
            <person name="Bharti A.K."/>
            <person name="Gaur A."/>
            <person name="Gupta V."/>
            <person name="Kumar D."/>
            <person name="Ravi V."/>
            <person name="Vij S."/>
            <person name="Kapur A."/>
            <person name="Khurana P."/>
            <person name="Khurana P."/>
            <person name="Khurana J.P."/>
            <person name="Tyagi A.K."/>
            <person name="Gaikwad K."/>
            <person name="Singh A."/>
            <person name="Dalal V."/>
            <person name="Srivastava S."/>
            <person name="Dixit A."/>
            <person name="Pal A.K."/>
            <person name="Ghazi I.A."/>
            <person name="Yadav M."/>
            <person name="Pandit A."/>
            <person name="Bhargava A."/>
            <person name="Sureshbabu K."/>
            <person name="Batra K."/>
            <person name="Sharma T.R."/>
            <person name="Mohapatra T."/>
            <person name="Singh N.K."/>
            <person name="Messing J."/>
            <person name="Nelson A.B."/>
            <person name="Fuks G."/>
            <person name="Kavchok S."/>
            <person name="Keizer G."/>
            <person name="Linton E."/>
            <person name="Llaca V."/>
            <person name="Song R."/>
            <person name="Tanyolac B."/>
            <person name="Young S."/>
            <person name="Ho-Il K."/>
            <person name="Hahn J.H."/>
            <person name="Sangsakoo G."/>
            <person name="Vanavichit A."/>
            <person name="de Mattos Luiz.A.T."/>
            <person name="Zimmer P.D."/>
            <person name="Malone G."/>
            <person name="Dellagostin O."/>
            <person name="de Oliveira A.C."/>
            <person name="Bevan M."/>
            <person name="Bancroft I."/>
            <person name="Minx P."/>
            <person name="Cordum H."/>
            <person name="Wilson R."/>
            <person name="Cheng Z."/>
            <person name="Jin W."/>
            <person name="Jiang J."/>
            <person name="Leong S.A."/>
            <person name="Iwama H."/>
            <person name="Gojobori T."/>
            <person name="Itoh T."/>
            <person name="Niimura Y."/>
            <person name="Fujii Y."/>
            <person name="Habara T."/>
            <person name="Sakai H."/>
            <person name="Sato Y."/>
            <person name="Wilson G."/>
            <person name="Kumar K."/>
            <person name="McCouch S."/>
            <person name="Juretic N."/>
            <person name="Hoen D."/>
            <person name="Wright S."/>
            <person name="Bruskiewich R."/>
            <person name="Bureau T."/>
            <person name="Miyao A."/>
            <person name="Hirochika H."/>
            <person name="Nishikawa T."/>
            <person name="Kadowaki K."/>
            <person name="Sugiura M."/>
            <person name="Burr B."/>
            <person name="Sasaki T."/>
        </authorList>
    </citation>
    <scope>NUCLEOTIDE SEQUENCE [LARGE SCALE GENOMIC DNA]</scope>
    <source>
        <strain evidence="2">cv. Nipponbare</strain>
    </source>
</reference>
<dbReference type="Gramene" id="Os05t0325400-01">
    <property type="protein sequence ID" value="Os05t0325400-01"/>
    <property type="gene ID" value="Os05g0325400"/>
</dbReference>
<dbReference type="AlphaFoldDB" id="A0A0P0WKR7"/>
<sequence>AQKERPWTMVAYRMGDDVDGIFRSVAEYIIGDGADNRYWTTNWTGNGCFAWRWPILYSYVGHSRLSVAQAMVNHRWVRDLQGSLFNEALGDFFQLWDEVHDVALQPNADAIRLKLTGDRAILGCLGI</sequence>
<keyword evidence="2" id="KW-1185">Reference proteome</keyword>
<dbReference type="Proteomes" id="UP000059680">
    <property type="component" value="Chromosome 5"/>
</dbReference>
<dbReference type="OMA" id="GADNRYW"/>
<name>A0A0P0WKR7_ORYSJ</name>
<reference evidence="1 2" key="3">
    <citation type="journal article" date="2013" name="Rice">
        <title>Improvement of the Oryza sativa Nipponbare reference genome using next generation sequence and optical map data.</title>
        <authorList>
            <person name="Kawahara Y."/>
            <person name="de la Bastide M."/>
            <person name="Hamilton J.P."/>
            <person name="Kanamori H."/>
            <person name="McCombie W.R."/>
            <person name="Ouyang S."/>
            <person name="Schwartz D.C."/>
            <person name="Tanaka T."/>
            <person name="Wu J."/>
            <person name="Zhou S."/>
            <person name="Childs K.L."/>
            <person name="Davidson R.M."/>
            <person name="Lin H."/>
            <person name="Quesada-Ocampo L."/>
            <person name="Vaillancourt B."/>
            <person name="Sakai H."/>
            <person name="Lee S.S."/>
            <person name="Kim J."/>
            <person name="Numa H."/>
            <person name="Itoh T."/>
            <person name="Buell C.R."/>
            <person name="Matsumoto T."/>
        </authorList>
    </citation>
    <scope>NUCLEOTIDE SEQUENCE [LARGE SCALE GENOMIC DNA]</scope>
    <source>
        <strain evidence="2">cv. Nipponbare</strain>
    </source>
</reference>
<accession>A0A0P0WKR7</accession>